<dbReference type="KEGG" id="nio:NITINOP_3091"/>
<evidence type="ECO:0000259" key="6">
    <source>
        <dbReference type="Pfam" id="PF04932"/>
    </source>
</evidence>
<evidence type="ECO:0000256" key="5">
    <source>
        <dbReference type="SAM" id="Phobius"/>
    </source>
</evidence>
<dbReference type="EMBL" id="LN885086">
    <property type="protein sequence ID" value="CUQ68063.1"/>
    <property type="molecule type" value="Genomic_DNA"/>
</dbReference>
<feature type="domain" description="O-antigen ligase-related" evidence="6">
    <location>
        <begin position="200"/>
        <end position="353"/>
    </location>
</feature>
<keyword evidence="2 5" id="KW-0812">Transmembrane</keyword>
<keyword evidence="8" id="KW-1185">Reference proteome</keyword>
<evidence type="ECO:0000256" key="4">
    <source>
        <dbReference type="ARBA" id="ARBA00023136"/>
    </source>
</evidence>
<feature type="transmembrane region" description="Helical" evidence="5">
    <location>
        <begin position="216"/>
        <end position="232"/>
    </location>
</feature>
<organism evidence="7 8">
    <name type="scientific">Candidatus Nitrospira inopinata</name>
    <dbReference type="NCBI Taxonomy" id="1715989"/>
    <lineage>
        <taxon>Bacteria</taxon>
        <taxon>Pseudomonadati</taxon>
        <taxon>Nitrospirota</taxon>
        <taxon>Nitrospiria</taxon>
        <taxon>Nitrospirales</taxon>
        <taxon>Nitrospiraceae</taxon>
        <taxon>Nitrospira</taxon>
    </lineage>
</organism>
<accession>A0A0S4KW71</accession>
<dbReference type="PANTHER" id="PTHR37422">
    <property type="entry name" value="TEICHURONIC ACID BIOSYNTHESIS PROTEIN TUAE"/>
    <property type="match status" value="1"/>
</dbReference>
<dbReference type="STRING" id="1715989.NITINOP_3091"/>
<keyword evidence="3 5" id="KW-1133">Transmembrane helix</keyword>
<evidence type="ECO:0000256" key="3">
    <source>
        <dbReference type="ARBA" id="ARBA00022989"/>
    </source>
</evidence>
<feature type="transmembrane region" description="Helical" evidence="5">
    <location>
        <begin position="238"/>
        <end position="254"/>
    </location>
</feature>
<protein>
    <submittedName>
        <fullName evidence="7">Putative O-antigen polymerase</fullName>
    </submittedName>
</protein>
<gene>
    <name evidence="7" type="ORF">NITINOP_3091</name>
</gene>
<keyword evidence="4 5" id="KW-0472">Membrane</keyword>
<evidence type="ECO:0000256" key="2">
    <source>
        <dbReference type="ARBA" id="ARBA00022692"/>
    </source>
</evidence>
<name>A0A0S4KW71_9BACT</name>
<dbReference type="InterPro" id="IPR007016">
    <property type="entry name" value="O-antigen_ligase-rel_domated"/>
</dbReference>
<dbReference type="AlphaFoldDB" id="A0A0S4KW71"/>
<feature type="transmembrane region" description="Helical" evidence="5">
    <location>
        <begin position="191"/>
        <end position="209"/>
    </location>
</feature>
<evidence type="ECO:0000313" key="7">
    <source>
        <dbReference type="EMBL" id="CUQ68063.1"/>
    </source>
</evidence>
<evidence type="ECO:0000256" key="1">
    <source>
        <dbReference type="ARBA" id="ARBA00004141"/>
    </source>
</evidence>
<dbReference type="InterPro" id="IPR051533">
    <property type="entry name" value="WaaL-like"/>
</dbReference>
<evidence type="ECO:0000313" key="8">
    <source>
        <dbReference type="Proteomes" id="UP000066284"/>
    </source>
</evidence>
<dbReference type="Pfam" id="PF04932">
    <property type="entry name" value="Wzy_C"/>
    <property type="match status" value="1"/>
</dbReference>
<feature type="transmembrane region" description="Helical" evidence="5">
    <location>
        <begin position="77"/>
        <end position="96"/>
    </location>
</feature>
<feature type="transmembrane region" description="Helical" evidence="5">
    <location>
        <begin position="132"/>
        <end position="155"/>
    </location>
</feature>
<feature type="transmembrane region" description="Helical" evidence="5">
    <location>
        <begin position="370"/>
        <end position="388"/>
    </location>
</feature>
<sequence>MLKHEAVSSVISLDSLAERAGANRMIEVARGSAILALVGLLYSPTVASIGLVATYIAFLASGEALARLKGVVSYPPVYWGLAFLGLVIVGMTYGPASWQERWTDVLKWRTVLWFIILFALFDSELWKRRLLYAFLIGAGVGVTASFASLLSGISLWKSPGALLRNNVTQAMSFTIATLLCLWLVWGKRWQGPVRWLLLPAVLFAGNVIFLSGARSGYLALFAGLIIFGLWHVTRKQRIAVALILPILVAVMFAVSPHMQQRVAQAIQEWNNAEKSADLTSMGVRKVFYLHTMEIAARHLIVGIGTGGFKAAYAEQIAGKYDPNDWRSEVAGDPHNQYLAIVVQHGLPGLLVFVIWLGALVATPAGPSRGLAVAILCGWCLTSLFSSHFRTFAEGHLVTTFLGVLLAPAHRHDNDCRAAHNSPDVQEQTS</sequence>
<dbReference type="Proteomes" id="UP000066284">
    <property type="component" value="Chromosome 1"/>
</dbReference>
<comment type="subcellular location">
    <subcellularLocation>
        <location evidence="1">Membrane</location>
        <topology evidence="1">Multi-pass membrane protein</topology>
    </subcellularLocation>
</comment>
<dbReference type="PANTHER" id="PTHR37422:SF13">
    <property type="entry name" value="LIPOPOLYSACCHARIDE BIOSYNTHESIS PROTEIN PA4999-RELATED"/>
    <property type="match status" value="1"/>
</dbReference>
<feature type="transmembrane region" description="Helical" evidence="5">
    <location>
        <begin position="167"/>
        <end position="185"/>
    </location>
</feature>
<feature type="transmembrane region" description="Helical" evidence="5">
    <location>
        <begin position="33"/>
        <end position="57"/>
    </location>
</feature>
<dbReference type="GO" id="GO:0016020">
    <property type="term" value="C:membrane"/>
    <property type="evidence" value="ECO:0007669"/>
    <property type="project" value="UniProtKB-SubCell"/>
</dbReference>
<reference evidence="8" key="1">
    <citation type="submission" date="2015-09" db="EMBL/GenBank/DDBJ databases">
        <authorList>
            <person name="Daims H."/>
        </authorList>
    </citation>
    <scope>NUCLEOTIDE SEQUENCE [LARGE SCALE GENOMIC DNA]</scope>
</reference>
<feature type="transmembrane region" description="Helical" evidence="5">
    <location>
        <begin position="337"/>
        <end position="358"/>
    </location>
</feature>
<proteinExistence type="predicted"/>